<dbReference type="SUPFAM" id="SSF53474">
    <property type="entry name" value="alpha/beta-Hydrolases"/>
    <property type="match status" value="1"/>
</dbReference>
<protein>
    <recommendedName>
        <fullName evidence="1">AB hydrolase-1 domain-containing protein</fullName>
    </recommendedName>
</protein>
<sequence>MASYAESGEPSPILLPQSFNGSDLGTDKRKLIVIYIHGFCGTEESFDQFPSHVHSFLKQALRDNYVVYSKIYPQYETRNSMDIAVENFSRWLQPHENSQTDVILVGHSLGGFLAARAAQLKESLSLDHQQRHSIIGTISLDCPFLGLNPGIIVPGIISLFRPKHTEIETKAQLLESDSSSSRLLLTLPSASLVDAGFNPPFFNDNQVWPNRLPSEPGLMWYHELRALEGYNESFPAYEKQIAQSGDLGRRQRIRFLNFFTSCTPRQYCWRSKISSWGDGATDRGRFFEQAGKDHRLGDIFRDSDIWSTEVESLGHYEQSATDLLWLQERKTNEAYRPLGHRLRPYQPTNLLHCFSALLSNLVEFFGCLLSLFQGAPESHTYSEEERLTDEGQVDRQVAVKPDEGRTFCILPQEADPMWVRISMEGTDEVGAHCSIFADNGSHYEKLVLHMGKEIVQWVCDVS</sequence>
<dbReference type="Gene3D" id="3.40.50.1820">
    <property type="entry name" value="alpha/beta hydrolase"/>
    <property type="match status" value="1"/>
</dbReference>
<dbReference type="InterPro" id="IPR029058">
    <property type="entry name" value="AB_hydrolase_fold"/>
</dbReference>
<dbReference type="Proteomes" id="UP000016928">
    <property type="component" value="Unassembled WGS sequence"/>
</dbReference>
<dbReference type="InterPro" id="IPR000073">
    <property type="entry name" value="AB_hydrolase_1"/>
</dbReference>
<evidence type="ECO:0000259" key="1">
    <source>
        <dbReference type="Pfam" id="PF12697"/>
    </source>
</evidence>
<name>N4U772_FUSC1</name>
<gene>
    <name evidence="2" type="ORF">FOC1_g10007021</name>
</gene>
<reference evidence="3" key="2">
    <citation type="journal article" date="2014" name="PLoS ONE">
        <title>Genome and Transcriptome Analysis of the Fungal Pathogen Fusarium oxysporum f. sp. cubense Causing Banana Vascular Wilt Disease.</title>
        <authorList>
            <person name="Guo L."/>
            <person name="Han L."/>
            <person name="Yang L."/>
            <person name="Zeng H."/>
            <person name="Fan D."/>
            <person name="Zhu Y."/>
            <person name="Feng Y."/>
            <person name="Wang G."/>
            <person name="Peng C."/>
            <person name="Jiang X."/>
            <person name="Zhou D."/>
            <person name="Ni P."/>
            <person name="Liang C."/>
            <person name="Liu L."/>
            <person name="Wang J."/>
            <person name="Mao C."/>
            <person name="Fang X."/>
            <person name="Peng M."/>
            <person name="Huang J."/>
        </authorList>
    </citation>
    <scope>NUCLEOTIDE SEQUENCE [LARGE SCALE GENOMIC DNA]</scope>
    <source>
        <strain evidence="3">race 1</strain>
    </source>
</reference>
<dbReference type="STRING" id="1229664.N4U772"/>
<dbReference type="PANTHER" id="PTHR47842">
    <property type="entry name" value="EXPRESSED PROTEIN"/>
    <property type="match status" value="1"/>
</dbReference>
<evidence type="ECO:0000313" key="3">
    <source>
        <dbReference type="Proteomes" id="UP000016928"/>
    </source>
</evidence>
<accession>N4U772</accession>
<dbReference type="PANTHER" id="PTHR47842:SF3">
    <property type="entry name" value="DUF676 DOMAIN-CONTAINING PROTEIN"/>
    <property type="match status" value="1"/>
</dbReference>
<dbReference type="AlphaFoldDB" id="N4U772"/>
<feature type="domain" description="AB hydrolase-1" evidence="1">
    <location>
        <begin position="33"/>
        <end position="177"/>
    </location>
</feature>
<evidence type="ECO:0000313" key="2">
    <source>
        <dbReference type="EMBL" id="ENH67247.1"/>
    </source>
</evidence>
<reference evidence="3" key="1">
    <citation type="submission" date="2012-09" db="EMBL/GenBank/DDBJ databases">
        <title>Genome sequencing and comparative transcriptomics of race 1 and race 4 of banana pathogen: Fusarium oxysporum f. sp. cubense.</title>
        <authorList>
            <person name="Fang X."/>
            <person name="Huang J."/>
        </authorList>
    </citation>
    <scope>NUCLEOTIDE SEQUENCE [LARGE SCALE GENOMIC DNA]</scope>
    <source>
        <strain evidence="3">race 1</strain>
    </source>
</reference>
<dbReference type="OrthoDB" id="3248508at2759"/>
<organism evidence="2 3">
    <name type="scientific">Fusarium oxysporum f. sp. cubense (strain race 1)</name>
    <name type="common">Panama disease fungus</name>
    <dbReference type="NCBI Taxonomy" id="1229664"/>
    <lineage>
        <taxon>Eukaryota</taxon>
        <taxon>Fungi</taxon>
        <taxon>Dikarya</taxon>
        <taxon>Ascomycota</taxon>
        <taxon>Pezizomycotina</taxon>
        <taxon>Sordariomycetes</taxon>
        <taxon>Hypocreomycetidae</taxon>
        <taxon>Hypocreales</taxon>
        <taxon>Nectriaceae</taxon>
        <taxon>Fusarium</taxon>
        <taxon>Fusarium oxysporum species complex</taxon>
    </lineage>
</organism>
<dbReference type="EMBL" id="KB730325">
    <property type="protein sequence ID" value="ENH67247.1"/>
    <property type="molecule type" value="Genomic_DNA"/>
</dbReference>
<dbReference type="OMA" id="SYYDHAG"/>
<dbReference type="Pfam" id="PF12697">
    <property type="entry name" value="Abhydrolase_6"/>
    <property type="match status" value="1"/>
</dbReference>
<proteinExistence type="predicted"/>
<dbReference type="VEuPathDB" id="FungiDB:FOC1_g10007021"/>
<dbReference type="HOGENOM" id="CLU_008869_1_0_1"/>